<name>X1BVF1_9ZZZZ</name>
<sequence length="152" mass="17369">YSSRAWRDLNNIPTTSDYETGVLTYGIIYYKINPTPLPEIVNTKSLLIQTDGKIWTKIKENQGLTTYRLNQIGVFPALSFANVEATQTFPFQDEKWKDTGGNTYVFQGEDRDDISKNVYYPELLPVQVKLLITLDPSLIINETKNISVKDNL</sequence>
<accession>X1BVF1</accession>
<gene>
    <name evidence="1" type="ORF">S01H4_30851</name>
</gene>
<feature type="non-terminal residue" evidence="1">
    <location>
        <position position="1"/>
    </location>
</feature>
<protein>
    <submittedName>
        <fullName evidence="1">Uncharacterized protein</fullName>
    </submittedName>
</protein>
<comment type="caution">
    <text evidence="1">The sequence shown here is derived from an EMBL/GenBank/DDBJ whole genome shotgun (WGS) entry which is preliminary data.</text>
</comment>
<proteinExistence type="predicted"/>
<dbReference type="AlphaFoldDB" id="X1BVF1"/>
<organism evidence="1">
    <name type="scientific">marine sediment metagenome</name>
    <dbReference type="NCBI Taxonomy" id="412755"/>
    <lineage>
        <taxon>unclassified sequences</taxon>
        <taxon>metagenomes</taxon>
        <taxon>ecological metagenomes</taxon>
    </lineage>
</organism>
<reference evidence="1" key="1">
    <citation type="journal article" date="2014" name="Front. Microbiol.">
        <title>High frequency of phylogenetically diverse reductive dehalogenase-homologous genes in deep subseafloor sedimentary metagenomes.</title>
        <authorList>
            <person name="Kawai M."/>
            <person name="Futagami T."/>
            <person name="Toyoda A."/>
            <person name="Takaki Y."/>
            <person name="Nishi S."/>
            <person name="Hori S."/>
            <person name="Arai W."/>
            <person name="Tsubouchi T."/>
            <person name="Morono Y."/>
            <person name="Uchiyama I."/>
            <person name="Ito T."/>
            <person name="Fujiyama A."/>
            <person name="Inagaki F."/>
            <person name="Takami H."/>
        </authorList>
    </citation>
    <scope>NUCLEOTIDE SEQUENCE</scope>
    <source>
        <strain evidence="1">Expedition CK06-06</strain>
    </source>
</reference>
<evidence type="ECO:0000313" key="1">
    <source>
        <dbReference type="EMBL" id="GAG76141.1"/>
    </source>
</evidence>
<dbReference type="EMBL" id="BART01015960">
    <property type="protein sequence ID" value="GAG76141.1"/>
    <property type="molecule type" value="Genomic_DNA"/>
</dbReference>